<evidence type="ECO:0000313" key="1">
    <source>
        <dbReference type="EMBL" id="PGH32127.1"/>
    </source>
</evidence>
<accession>A0A2B7ZH40</accession>
<evidence type="ECO:0000313" key="2">
    <source>
        <dbReference type="Proteomes" id="UP000226031"/>
    </source>
</evidence>
<organism evidence="1 2">
    <name type="scientific">[Emmonsia] crescens</name>
    <dbReference type="NCBI Taxonomy" id="73230"/>
    <lineage>
        <taxon>Eukaryota</taxon>
        <taxon>Fungi</taxon>
        <taxon>Dikarya</taxon>
        <taxon>Ascomycota</taxon>
        <taxon>Pezizomycotina</taxon>
        <taxon>Eurotiomycetes</taxon>
        <taxon>Eurotiomycetidae</taxon>
        <taxon>Onygenales</taxon>
        <taxon>Ajellomycetaceae</taxon>
        <taxon>Emergomyces</taxon>
    </lineage>
</organism>
<gene>
    <name evidence="1" type="ORF">GX50_05088</name>
</gene>
<dbReference type="AlphaFoldDB" id="A0A2B7ZH40"/>
<comment type="caution">
    <text evidence="1">The sequence shown here is derived from an EMBL/GenBank/DDBJ whole genome shotgun (WGS) entry which is preliminary data.</text>
</comment>
<proteinExistence type="predicted"/>
<sequence>MSRDHVVGGPEINTVAANHIRFFENSSRRKGVRTEMTNARSCCMDMLCIFLPLSGGRHRLAQLLLSPQLSRRPLIRQITFWNTRGPFRKFHGQPFSLQKLGKK</sequence>
<dbReference type="EMBL" id="PDND01000103">
    <property type="protein sequence ID" value="PGH32127.1"/>
    <property type="molecule type" value="Genomic_DNA"/>
</dbReference>
<dbReference type="Proteomes" id="UP000226031">
    <property type="component" value="Unassembled WGS sequence"/>
</dbReference>
<name>A0A2B7ZH40_9EURO</name>
<reference evidence="1 2" key="1">
    <citation type="submission" date="2017-10" db="EMBL/GenBank/DDBJ databases">
        <title>Comparative genomics in systemic dimorphic fungi from Ajellomycetaceae.</title>
        <authorList>
            <person name="Munoz J.F."/>
            <person name="Mcewen J.G."/>
            <person name="Clay O.K."/>
            <person name="Cuomo C.A."/>
        </authorList>
    </citation>
    <scope>NUCLEOTIDE SEQUENCE [LARGE SCALE GENOMIC DNA]</scope>
    <source>
        <strain evidence="1 2">UAMH4076</strain>
    </source>
</reference>
<protein>
    <submittedName>
        <fullName evidence="1">Uncharacterized protein</fullName>
    </submittedName>
</protein>
<keyword evidence="2" id="KW-1185">Reference proteome</keyword>